<reference evidence="2" key="1">
    <citation type="journal article" date="2022" name="Mol. Ecol. Resour.">
        <title>The genomes of chicory, endive, great burdock and yacon provide insights into Asteraceae palaeo-polyploidization history and plant inulin production.</title>
        <authorList>
            <person name="Fan W."/>
            <person name="Wang S."/>
            <person name="Wang H."/>
            <person name="Wang A."/>
            <person name="Jiang F."/>
            <person name="Liu H."/>
            <person name="Zhao H."/>
            <person name="Xu D."/>
            <person name="Zhang Y."/>
        </authorList>
    </citation>
    <scope>NUCLEOTIDE SEQUENCE [LARGE SCALE GENOMIC DNA]</scope>
    <source>
        <strain evidence="2">cv. Yunnan</strain>
    </source>
</reference>
<sequence>MAVLIGRLASVMDVCFHPSQDLTGIVPDFVVIFDCPEKEMEKRLLSRNKCGLMGTVEAANKVVNANVSLKRLEDLLLAEEKLLLPNPPLEPGLPAISIRNGVPGSGKGTQRANSYEQFGYTHLCAGDLLRTETKSGVQTIMNHSGILILMLEIFGQKHNLALKTGKMVLISRLSSM</sequence>
<organism evidence="1 2">
    <name type="scientific">Smallanthus sonchifolius</name>
    <dbReference type="NCBI Taxonomy" id="185202"/>
    <lineage>
        <taxon>Eukaryota</taxon>
        <taxon>Viridiplantae</taxon>
        <taxon>Streptophyta</taxon>
        <taxon>Embryophyta</taxon>
        <taxon>Tracheophyta</taxon>
        <taxon>Spermatophyta</taxon>
        <taxon>Magnoliopsida</taxon>
        <taxon>eudicotyledons</taxon>
        <taxon>Gunneridae</taxon>
        <taxon>Pentapetalae</taxon>
        <taxon>asterids</taxon>
        <taxon>campanulids</taxon>
        <taxon>Asterales</taxon>
        <taxon>Asteraceae</taxon>
        <taxon>Asteroideae</taxon>
        <taxon>Heliantheae alliance</taxon>
        <taxon>Millerieae</taxon>
        <taxon>Smallanthus</taxon>
    </lineage>
</organism>
<accession>A0ACB9K422</accession>
<dbReference type="EMBL" id="CM042018">
    <property type="protein sequence ID" value="KAI3827002.1"/>
    <property type="molecule type" value="Genomic_DNA"/>
</dbReference>
<comment type="caution">
    <text evidence="1">The sequence shown here is derived from an EMBL/GenBank/DDBJ whole genome shotgun (WGS) entry which is preliminary data.</text>
</comment>
<gene>
    <name evidence="1" type="ORF">L1987_01063</name>
</gene>
<reference evidence="1 2" key="2">
    <citation type="journal article" date="2022" name="Mol. Ecol. Resour.">
        <title>The genomes of chicory, endive, great burdock and yacon provide insights into Asteraceae paleo-polyploidization history and plant inulin production.</title>
        <authorList>
            <person name="Fan W."/>
            <person name="Wang S."/>
            <person name="Wang H."/>
            <person name="Wang A."/>
            <person name="Jiang F."/>
            <person name="Liu H."/>
            <person name="Zhao H."/>
            <person name="Xu D."/>
            <person name="Zhang Y."/>
        </authorList>
    </citation>
    <scope>NUCLEOTIDE SEQUENCE [LARGE SCALE GENOMIC DNA]</scope>
    <source>
        <strain evidence="2">cv. Yunnan</strain>
        <tissue evidence="1">Leaves</tissue>
    </source>
</reference>
<keyword evidence="2" id="KW-1185">Reference proteome</keyword>
<evidence type="ECO:0000313" key="1">
    <source>
        <dbReference type="EMBL" id="KAI3827002.1"/>
    </source>
</evidence>
<evidence type="ECO:0000313" key="2">
    <source>
        <dbReference type="Proteomes" id="UP001056120"/>
    </source>
</evidence>
<protein>
    <submittedName>
        <fullName evidence="1">Uncharacterized protein</fullName>
    </submittedName>
</protein>
<proteinExistence type="predicted"/>
<dbReference type="Proteomes" id="UP001056120">
    <property type="component" value="Linkage Group LG01"/>
</dbReference>
<name>A0ACB9K422_9ASTR</name>